<comment type="caution">
    <text evidence="2">The sequence shown here is derived from an EMBL/GenBank/DDBJ whole genome shotgun (WGS) entry which is preliminary data.</text>
</comment>
<evidence type="ECO:0008006" key="4">
    <source>
        <dbReference type="Google" id="ProtNLM"/>
    </source>
</evidence>
<protein>
    <recommendedName>
        <fullName evidence="4">Ubiquitin-like domain-containing protein</fullName>
    </recommendedName>
</protein>
<sequence>MGVPEIWKSSVSLYDQWLLQRLGKEREHKSDSDEEEEKKADEQQLRHPTIHNGGSFFEVRIHSFLYGQSWHDDKDHLDDGIHFFDAHDHLSLWNQAVSATRSIETNTHQIVLSQNCHVKDAIEKLQDSLKFKEHKYDRFWTLQLVHNGEELKLMDTIAMKSNDIVIAFVIVKFCFVLQLKLSSFIKKEETMDHLCRHSQKHNGQMIWNNTFLGISIRWNY</sequence>
<gene>
    <name evidence="2" type="ORF">RFI_08984</name>
</gene>
<evidence type="ECO:0000313" key="3">
    <source>
        <dbReference type="Proteomes" id="UP000023152"/>
    </source>
</evidence>
<dbReference type="EMBL" id="ASPP01006833">
    <property type="protein sequence ID" value="ETO28145.1"/>
    <property type="molecule type" value="Genomic_DNA"/>
</dbReference>
<evidence type="ECO:0000256" key="1">
    <source>
        <dbReference type="SAM" id="MobiDB-lite"/>
    </source>
</evidence>
<feature type="compositionally biased region" description="Basic and acidic residues" evidence="1">
    <location>
        <begin position="25"/>
        <end position="45"/>
    </location>
</feature>
<name>X6NPD4_RETFI</name>
<reference evidence="2 3" key="1">
    <citation type="journal article" date="2013" name="Curr. Biol.">
        <title>The Genome of the Foraminiferan Reticulomyxa filosa.</title>
        <authorList>
            <person name="Glockner G."/>
            <person name="Hulsmann N."/>
            <person name="Schleicher M."/>
            <person name="Noegel A.A."/>
            <person name="Eichinger L."/>
            <person name="Gallinger C."/>
            <person name="Pawlowski J."/>
            <person name="Sierra R."/>
            <person name="Euteneuer U."/>
            <person name="Pillet L."/>
            <person name="Moustafa A."/>
            <person name="Platzer M."/>
            <person name="Groth M."/>
            <person name="Szafranski K."/>
            <person name="Schliwa M."/>
        </authorList>
    </citation>
    <scope>NUCLEOTIDE SEQUENCE [LARGE SCALE GENOMIC DNA]</scope>
</reference>
<dbReference type="Proteomes" id="UP000023152">
    <property type="component" value="Unassembled WGS sequence"/>
</dbReference>
<proteinExistence type="predicted"/>
<accession>X6NPD4</accession>
<organism evidence="2 3">
    <name type="scientific">Reticulomyxa filosa</name>
    <dbReference type="NCBI Taxonomy" id="46433"/>
    <lineage>
        <taxon>Eukaryota</taxon>
        <taxon>Sar</taxon>
        <taxon>Rhizaria</taxon>
        <taxon>Retaria</taxon>
        <taxon>Foraminifera</taxon>
        <taxon>Monothalamids</taxon>
        <taxon>Reticulomyxidae</taxon>
        <taxon>Reticulomyxa</taxon>
    </lineage>
</organism>
<evidence type="ECO:0000313" key="2">
    <source>
        <dbReference type="EMBL" id="ETO28145.1"/>
    </source>
</evidence>
<feature type="region of interest" description="Disordered" evidence="1">
    <location>
        <begin position="25"/>
        <end position="50"/>
    </location>
</feature>
<keyword evidence="3" id="KW-1185">Reference proteome</keyword>
<dbReference type="AlphaFoldDB" id="X6NPD4"/>